<name>A0A921ERQ1_9ACTN</name>
<evidence type="ECO:0000313" key="1">
    <source>
        <dbReference type="EMBL" id="HJE52496.1"/>
    </source>
</evidence>
<proteinExistence type="predicted"/>
<reference evidence="1" key="2">
    <citation type="submission" date="2021-09" db="EMBL/GenBank/DDBJ databases">
        <authorList>
            <person name="Gilroy R."/>
        </authorList>
    </citation>
    <scope>NUCLEOTIDE SEQUENCE</scope>
    <source>
        <strain evidence="1">ChiGjej3B3-7470</strain>
    </source>
</reference>
<comment type="caution">
    <text evidence="1">The sequence shown here is derived from an EMBL/GenBank/DDBJ whole genome shotgun (WGS) entry which is preliminary data.</text>
</comment>
<sequence length="337" mass="35472">MTIATQAPASLLEDVAAAAADIDAAVTTPRGHLSELGAAGLLDLDVRGSAQLISELAGECMSTGFSVWAHRMVIEYLRRGLPTEPNLSLLTDVAAGRRVGSTAMASGLKWLAGIGDVTVTATPIGGGWALSGFIPWASNLFDDGVVVLPATTPDGTIVVWVPAADLSVKPVTGLLALNATASGNIRLDDVIAPDEQLISDDLRSFASGFRPTFLVLQTAFCVGLIRRALAEAEASLDRAENSAFAPTVAELIELADEHRARWEVLVADLDRPVAEYLRLRLDAALLAAEATRLESTLAGGRGYQATSGSSRRFREAAFLPVQSPSEGQLRWELSSLA</sequence>
<dbReference type="Proteomes" id="UP000712713">
    <property type="component" value="Unassembled WGS sequence"/>
</dbReference>
<reference evidence="1" key="1">
    <citation type="journal article" date="2021" name="PeerJ">
        <title>Extensive microbial diversity within the chicken gut microbiome revealed by metagenomics and culture.</title>
        <authorList>
            <person name="Gilroy R."/>
            <person name="Ravi A."/>
            <person name="Getino M."/>
            <person name="Pursley I."/>
            <person name="Horton D.L."/>
            <person name="Alikhan N.F."/>
            <person name="Baker D."/>
            <person name="Gharbi K."/>
            <person name="Hall N."/>
            <person name="Watson M."/>
            <person name="Adriaenssens E.M."/>
            <person name="Foster-Nyarko E."/>
            <person name="Jarju S."/>
            <person name="Secka A."/>
            <person name="Antonio M."/>
            <person name="Oren A."/>
            <person name="Chaudhuri R.R."/>
            <person name="La Ragione R."/>
            <person name="Hildebrand F."/>
            <person name="Pallen M.J."/>
        </authorList>
    </citation>
    <scope>NUCLEOTIDE SEQUENCE</scope>
    <source>
        <strain evidence="1">ChiGjej3B3-7470</strain>
    </source>
</reference>
<dbReference type="InterPro" id="IPR046373">
    <property type="entry name" value="Acyl-CoA_Oxase/DH_mid-dom_sf"/>
</dbReference>
<dbReference type="GO" id="GO:0016627">
    <property type="term" value="F:oxidoreductase activity, acting on the CH-CH group of donors"/>
    <property type="evidence" value="ECO:0007669"/>
    <property type="project" value="InterPro"/>
</dbReference>
<protein>
    <submittedName>
        <fullName evidence="1">Acyl-CoA/acyl-ACP dehydrogenase</fullName>
    </submittedName>
</protein>
<evidence type="ECO:0000313" key="2">
    <source>
        <dbReference type="Proteomes" id="UP000712713"/>
    </source>
</evidence>
<organism evidence="1 2">
    <name type="scientific">Tessaracoccus flavescens</name>
    <dbReference type="NCBI Taxonomy" id="399497"/>
    <lineage>
        <taxon>Bacteria</taxon>
        <taxon>Bacillati</taxon>
        <taxon>Actinomycetota</taxon>
        <taxon>Actinomycetes</taxon>
        <taxon>Propionibacteriales</taxon>
        <taxon>Propionibacteriaceae</taxon>
        <taxon>Tessaracoccus</taxon>
    </lineage>
</organism>
<gene>
    <name evidence="1" type="ORF">K8V15_11075</name>
</gene>
<dbReference type="InterPro" id="IPR009100">
    <property type="entry name" value="AcylCoA_DH/oxidase_NM_dom_sf"/>
</dbReference>
<dbReference type="SUPFAM" id="SSF56645">
    <property type="entry name" value="Acyl-CoA dehydrogenase NM domain-like"/>
    <property type="match status" value="1"/>
</dbReference>
<dbReference type="EMBL" id="DYZF01000281">
    <property type="protein sequence ID" value="HJE52496.1"/>
    <property type="molecule type" value="Genomic_DNA"/>
</dbReference>
<accession>A0A921ERQ1</accession>
<dbReference type="Gene3D" id="2.40.110.10">
    <property type="entry name" value="Butyryl-CoA Dehydrogenase, subunit A, domain 2"/>
    <property type="match status" value="1"/>
</dbReference>
<dbReference type="AlphaFoldDB" id="A0A921ERQ1"/>